<protein>
    <submittedName>
        <fullName evidence="7">Mn2+/Fe2+ NRAMP family transporter</fullName>
    </submittedName>
</protein>
<evidence type="ECO:0000313" key="8">
    <source>
        <dbReference type="Proteomes" id="UP001223886"/>
    </source>
</evidence>
<proteinExistence type="predicted"/>
<accession>A0ABT9M450</accession>
<dbReference type="InterPro" id="IPR001046">
    <property type="entry name" value="NRAMP_fam"/>
</dbReference>
<dbReference type="NCBIfam" id="NF037982">
    <property type="entry name" value="Nramp_1"/>
    <property type="match status" value="1"/>
</dbReference>
<evidence type="ECO:0000256" key="6">
    <source>
        <dbReference type="SAM" id="Phobius"/>
    </source>
</evidence>
<feature type="transmembrane region" description="Helical" evidence="6">
    <location>
        <begin position="31"/>
        <end position="50"/>
    </location>
</feature>
<gene>
    <name evidence="7" type="ORF">J2S24_001379</name>
</gene>
<feature type="transmembrane region" description="Helical" evidence="6">
    <location>
        <begin position="453"/>
        <end position="480"/>
    </location>
</feature>
<evidence type="ECO:0000256" key="5">
    <source>
        <dbReference type="ARBA" id="ARBA00023136"/>
    </source>
</evidence>
<dbReference type="EMBL" id="JAURUP010000012">
    <property type="protein sequence ID" value="MDP9750900.1"/>
    <property type="molecule type" value="Genomic_DNA"/>
</dbReference>
<feature type="transmembrane region" description="Helical" evidence="6">
    <location>
        <begin position="142"/>
        <end position="162"/>
    </location>
</feature>
<dbReference type="Proteomes" id="UP001223886">
    <property type="component" value="Unassembled WGS sequence"/>
</dbReference>
<evidence type="ECO:0000256" key="2">
    <source>
        <dbReference type="ARBA" id="ARBA00022448"/>
    </source>
</evidence>
<feature type="transmembrane region" description="Helical" evidence="6">
    <location>
        <begin position="350"/>
        <end position="373"/>
    </location>
</feature>
<reference evidence="7 8" key="1">
    <citation type="submission" date="2023-07" db="EMBL/GenBank/DDBJ databases">
        <title>Genomic Encyclopedia of Type Strains, Phase IV (KMG-IV): sequencing the most valuable type-strain genomes for metagenomic binning, comparative biology and taxonomic classification.</title>
        <authorList>
            <person name="Goeker M."/>
        </authorList>
    </citation>
    <scope>NUCLEOTIDE SEQUENCE [LARGE SCALE GENOMIC DNA]</scope>
    <source>
        <strain evidence="7 8">DSM 25963</strain>
    </source>
</reference>
<comment type="subcellular location">
    <subcellularLocation>
        <location evidence="1">Membrane</location>
        <topology evidence="1">Multi-pass membrane protein</topology>
    </subcellularLocation>
</comment>
<keyword evidence="8" id="KW-1185">Reference proteome</keyword>
<keyword evidence="2" id="KW-0813">Transport</keyword>
<dbReference type="Pfam" id="PF01566">
    <property type="entry name" value="Nramp"/>
    <property type="match status" value="1"/>
</dbReference>
<feature type="transmembrane region" description="Helical" evidence="6">
    <location>
        <begin position="104"/>
        <end position="121"/>
    </location>
</feature>
<dbReference type="RefSeq" id="WP_307681164.1">
    <property type="nucleotide sequence ID" value="NZ_JAURUP010000012.1"/>
</dbReference>
<feature type="transmembrane region" description="Helical" evidence="6">
    <location>
        <begin position="168"/>
        <end position="187"/>
    </location>
</feature>
<keyword evidence="5 6" id="KW-0472">Membrane</keyword>
<name>A0ABT9M450_9THEO</name>
<dbReference type="PANTHER" id="PTHR11706">
    <property type="entry name" value="SOLUTE CARRIER PROTEIN FAMILY 11 MEMBER"/>
    <property type="match status" value="1"/>
</dbReference>
<feature type="transmembrane region" description="Helical" evidence="6">
    <location>
        <begin position="419"/>
        <end position="441"/>
    </location>
</feature>
<keyword evidence="4 6" id="KW-1133">Transmembrane helix</keyword>
<evidence type="ECO:0000256" key="3">
    <source>
        <dbReference type="ARBA" id="ARBA00022692"/>
    </source>
</evidence>
<comment type="caution">
    <text evidence="7">The sequence shown here is derived from an EMBL/GenBank/DDBJ whole genome shotgun (WGS) entry which is preliminary data.</text>
</comment>
<organism evidence="7 8">
    <name type="scientific">Thermoanaerobacter pentosaceus</name>
    <dbReference type="NCBI Taxonomy" id="694059"/>
    <lineage>
        <taxon>Bacteria</taxon>
        <taxon>Bacillati</taxon>
        <taxon>Bacillota</taxon>
        <taxon>Clostridia</taxon>
        <taxon>Thermoanaerobacterales</taxon>
        <taxon>Thermoanaerobacteraceae</taxon>
        <taxon>Thermoanaerobacter</taxon>
    </lineage>
</organism>
<keyword evidence="3 6" id="KW-0812">Transmembrane</keyword>
<dbReference type="PANTHER" id="PTHR11706:SF33">
    <property type="entry name" value="NATURAL RESISTANCE-ASSOCIATED MACROPHAGE PROTEIN 2"/>
    <property type="match status" value="1"/>
</dbReference>
<sequence length="483" mass="53539">MIKEEKKEMIITYPEPPQELVKGKFKDLVKYFGPGAIMASITVGSGEVFFSSRGGAVFEYAILWAFVVGAIMKGIMTYTANRYITLTGEHPMTRWAYIFPGPKGWFPLMLGILSIMCFPFWEGGLGSMLGNFMVNNTHVLSQAIWGTILVWGAFLLFITGSYERMEKIQTFIVAAMVISVLAAVIAAKPDWLKVLTGSIIPQIPSYDPWIVQKYPSVAARPVWVEIVTYMGAIGGGTYDYIGYTGLLREKGWGALGREDLDNIREYLVNLKPGERIPLSEDPEEVKKGLTWTKAALADNVVSYGLLVLFTIGFMVNGAVILHSQQLIPADNDLLTYQVKFLQVIHPMLTYLYYVAVFLALFGTMYGVYIGYTYTTYETFSPVIEGIRKLGVRRLQLPIALYVAIGGTIAIWTGANPVSIITPASLIGGVLTGGIWCLAMYWTDRKMLPKAYQLNTITSILLVISGIVLTCMGIVGVLQYFKII</sequence>
<evidence type="ECO:0000313" key="7">
    <source>
        <dbReference type="EMBL" id="MDP9750900.1"/>
    </source>
</evidence>
<feature type="transmembrane region" description="Helical" evidence="6">
    <location>
        <begin position="394"/>
        <end position="413"/>
    </location>
</feature>
<feature type="transmembrane region" description="Helical" evidence="6">
    <location>
        <begin position="62"/>
        <end position="84"/>
    </location>
</feature>
<feature type="transmembrane region" description="Helical" evidence="6">
    <location>
        <begin position="300"/>
        <end position="321"/>
    </location>
</feature>
<evidence type="ECO:0000256" key="4">
    <source>
        <dbReference type="ARBA" id="ARBA00022989"/>
    </source>
</evidence>
<evidence type="ECO:0000256" key="1">
    <source>
        <dbReference type="ARBA" id="ARBA00004141"/>
    </source>
</evidence>